<organism evidence="1 2">
    <name type="scientific">Deefgea tanakiae</name>
    <dbReference type="NCBI Taxonomy" id="2865840"/>
    <lineage>
        <taxon>Bacteria</taxon>
        <taxon>Pseudomonadati</taxon>
        <taxon>Pseudomonadota</taxon>
        <taxon>Betaproteobacteria</taxon>
        <taxon>Neisseriales</taxon>
        <taxon>Chitinibacteraceae</taxon>
        <taxon>Deefgea</taxon>
    </lineage>
</organism>
<gene>
    <name evidence="1" type="ORF">K4H28_04605</name>
</gene>
<reference evidence="1 2" key="1">
    <citation type="submission" date="2021-08" db="EMBL/GenBank/DDBJ databases">
        <title>complete genome sequencing of Deefgea sp. D25.</title>
        <authorList>
            <person name="Bae J.-W."/>
            <person name="Gim D.-H."/>
        </authorList>
    </citation>
    <scope>NUCLEOTIDE SEQUENCE [LARGE SCALE GENOMIC DNA]</scope>
    <source>
        <strain evidence="1 2">D25</strain>
    </source>
</reference>
<dbReference type="Gene3D" id="1.10.10.60">
    <property type="entry name" value="Homeodomain-like"/>
    <property type="match status" value="1"/>
</dbReference>
<dbReference type="RefSeq" id="WP_221007220.1">
    <property type="nucleotide sequence ID" value="NZ_CP081150.1"/>
</dbReference>
<protein>
    <submittedName>
        <fullName evidence="1">AlpA family phage regulatory protein</fullName>
    </submittedName>
</protein>
<accession>A0ABX8Z7X8</accession>
<dbReference type="Proteomes" id="UP000825679">
    <property type="component" value="Chromosome"/>
</dbReference>
<keyword evidence="2" id="KW-1185">Reference proteome</keyword>
<evidence type="ECO:0000313" key="1">
    <source>
        <dbReference type="EMBL" id="QZA78697.1"/>
    </source>
</evidence>
<proteinExistence type="predicted"/>
<dbReference type="InterPro" id="IPR010260">
    <property type="entry name" value="AlpA"/>
</dbReference>
<dbReference type="Pfam" id="PF05930">
    <property type="entry name" value="Phage_AlpA"/>
    <property type="match status" value="1"/>
</dbReference>
<dbReference type="EMBL" id="CP081150">
    <property type="protein sequence ID" value="QZA78697.1"/>
    <property type="molecule type" value="Genomic_DNA"/>
</dbReference>
<name>A0ABX8Z7X8_9NEIS</name>
<sequence>MHKIIRIGDAAKTLGISRATLYRLVKCKALPEPVKITPNGRASGFFDFQIEQYISEIESKIKEQNC</sequence>
<evidence type="ECO:0000313" key="2">
    <source>
        <dbReference type="Proteomes" id="UP000825679"/>
    </source>
</evidence>